<dbReference type="Proteomes" id="UP000031186">
    <property type="component" value="Unassembled WGS sequence"/>
</dbReference>
<keyword evidence="2" id="KW-1185">Reference proteome</keyword>
<evidence type="ECO:0000313" key="2">
    <source>
        <dbReference type="Proteomes" id="UP000031186"/>
    </source>
</evidence>
<accession>A0A0B4F8M8</accession>
<dbReference type="EMBL" id="AZNF01000009">
    <property type="protein sequence ID" value="KID64057.1"/>
    <property type="molecule type" value="Genomic_DNA"/>
</dbReference>
<evidence type="ECO:0000313" key="1">
    <source>
        <dbReference type="EMBL" id="KID64057.1"/>
    </source>
</evidence>
<dbReference type="OrthoDB" id="5152913at2759"/>
<organism evidence="1 2">
    <name type="scientific">Metarhizium anisopliae (strain ARSEF 549)</name>
    <dbReference type="NCBI Taxonomy" id="3151832"/>
    <lineage>
        <taxon>Eukaryota</taxon>
        <taxon>Fungi</taxon>
        <taxon>Dikarya</taxon>
        <taxon>Ascomycota</taxon>
        <taxon>Pezizomycotina</taxon>
        <taxon>Sordariomycetes</taxon>
        <taxon>Hypocreomycetidae</taxon>
        <taxon>Hypocreales</taxon>
        <taxon>Clavicipitaceae</taxon>
        <taxon>Metarhizium</taxon>
    </lineage>
</organism>
<comment type="caution">
    <text evidence="1">The sequence shown here is derived from an EMBL/GenBank/DDBJ whole genome shotgun (WGS) entry which is preliminary data.</text>
</comment>
<reference evidence="1 2" key="1">
    <citation type="journal article" date="2014" name="Proc. Natl. Acad. Sci. U.S.A.">
        <title>Trajectory and genomic determinants of fungal-pathogen speciation and host adaptation.</title>
        <authorList>
            <person name="Hu X."/>
            <person name="Xiao G."/>
            <person name="Zheng P."/>
            <person name="Shang Y."/>
            <person name="Su Y."/>
            <person name="Zhang X."/>
            <person name="Liu X."/>
            <person name="Zhan S."/>
            <person name="St Leger R.J."/>
            <person name="Wang C."/>
        </authorList>
    </citation>
    <scope>NUCLEOTIDE SEQUENCE [LARGE SCALE GENOMIC DNA]</scope>
    <source>
        <strain evidence="1 2">ARSEF 549</strain>
    </source>
</reference>
<proteinExistence type="predicted"/>
<dbReference type="AlphaFoldDB" id="A0A0B4F8M8"/>
<name>A0A0B4F8M8_METAF</name>
<dbReference type="HOGENOM" id="CLU_1421716_0_0_1"/>
<feature type="non-terminal residue" evidence="1">
    <location>
        <position position="1"/>
    </location>
</feature>
<protein>
    <submittedName>
        <fullName evidence="1">Polyketide synthase</fullName>
    </submittedName>
</protein>
<dbReference type="VEuPathDB" id="FungiDB:MAN_07228"/>
<sequence>MHPGRFRGLQNVMETAEVVLRVTSGANEGKDPDANVTPRLSSTLQAERLHLRLQFLDTDNPSSIDPSILAKMLLRLAFLDPSKTNKLLWTQEPELVLKDGTLITPSVDTMNSRSAARIRQVTQATRLGSKSMAVMLNERQGAFELHAVPAGSGAGDNALSLSSENSSLVCYRGPRFAMLAGTTTRLPPKTR</sequence>
<gene>
    <name evidence="1" type="ORF">MAN_07228</name>
</gene>